<evidence type="ECO:0000256" key="3">
    <source>
        <dbReference type="ARBA" id="ARBA00022691"/>
    </source>
</evidence>
<dbReference type="InterPro" id="IPR011990">
    <property type="entry name" value="TPR-like_helical_dom_sf"/>
</dbReference>
<feature type="compositionally biased region" description="Basic and acidic residues" evidence="7">
    <location>
        <begin position="936"/>
        <end position="947"/>
    </location>
</feature>
<dbReference type="PANTHER" id="PTHR46402">
    <property type="entry name" value="SET AND MYND DOMAIN-CONTAINING PROTEIN 5"/>
    <property type="match status" value="1"/>
</dbReference>
<dbReference type="PANTHER" id="PTHR46402:SF2">
    <property type="entry name" value="HISTONE-LYSINE N-TRIMETHYLTRANSFERASE SMYD5"/>
    <property type="match status" value="1"/>
</dbReference>
<evidence type="ECO:0000256" key="5">
    <source>
        <dbReference type="ARBA" id="ARBA00044528"/>
    </source>
</evidence>
<dbReference type="Gene3D" id="2.170.270.10">
    <property type="entry name" value="SET domain"/>
    <property type="match status" value="1"/>
</dbReference>
<evidence type="ECO:0000256" key="7">
    <source>
        <dbReference type="SAM" id="MobiDB-lite"/>
    </source>
</evidence>
<dbReference type="InterPro" id="IPR046341">
    <property type="entry name" value="SET_dom_sf"/>
</dbReference>
<dbReference type="EMBL" id="ACFW01000035">
    <property type="protein sequence ID" value="EER25966.1"/>
    <property type="molecule type" value="Genomic_DNA"/>
</dbReference>
<dbReference type="HOGENOM" id="CLU_009352_0_0_1"/>
<evidence type="ECO:0000259" key="8">
    <source>
        <dbReference type="PROSITE" id="PS50280"/>
    </source>
</evidence>
<feature type="domain" description="SET" evidence="8">
    <location>
        <begin position="439"/>
        <end position="829"/>
    </location>
</feature>
<protein>
    <recommendedName>
        <fullName evidence="5">Histone-lysine N-methyltransferase SET5</fullName>
    </recommendedName>
    <alternativeName>
        <fullName evidence="4">SET domain-containing protein 5</fullName>
    </alternativeName>
</protein>
<dbReference type="Pfam" id="PF00856">
    <property type="entry name" value="SET"/>
    <property type="match status" value="1"/>
</dbReference>
<dbReference type="SUPFAM" id="SSF82199">
    <property type="entry name" value="SET domain"/>
    <property type="match status" value="1"/>
</dbReference>
<evidence type="ECO:0000256" key="2">
    <source>
        <dbReference type="ARBA" id="ARBA00022679"/>
    </source>
</evidence>
<dbReference type="GO" id="GO:0042799">
    <property type="term" value="F:histone H4K20 methyltransferase activity"/>
    <property type="evidence" value="ECO:0007669"/>
    <property type="project" value="TreeGrafter"/>
</dbReference>
<feature type="compositionally biased region" description="Polar residues" evidence="7">
    <location>
        <begin position="911"/>
        <end position="920"/>
    </location>
</feature>
<proteinExistence type="predicted"/>
<dbReference type="InterPro" id="IPR001214">
    <property type="entry name" value="SET_dom"/>
</dbReference>
<comment type="caution">
    <text evidence="9">The sequence shown here is derived from an EMBL/GenBank/DDBJ whole genome shotgun (WGS) entry which is preliminary data.</text>
</comment>
<gene>
    <name evidence="9" type="ORF">CPC735_044100</name>
</gene>
<feature type="compositionally biased region" description="Basic and acidic residues" evidence="7">
    <location>
        <begin position="549"/>
        <end position="559"/>
    </location>
</feature>
<feature type="compositionally biased region" description="Acidic residues" evidence="7">
    <location>
        <begin position="877"/>
        <end position="888"/>
    </location>
</feature>
<feature type="region of interest" description="Disordered" evidence="7">
    <location>
        <begin position="549"/>
        <end position="590"/>
    </location>
</feature>
<dbReference type="AlphaFoldDB" id="C5PBI2"/>
<dbReference type="Proteomes" id="UP000009084">
    <property type="component" value="Unassembled WGS sequence"/>
</dbReference>
<keyword evidence="2" id="KW-0808">Transferase</keyword>
<dbReference type="GO" id="GO:0045814">
    <property type="term" value="P:negative regulation of gene expression, epigenetic"/>
    <property type="evidence" value="ECO:0007669"/>
    <property type="project" value="TreeGrafter"/>
</dbReference>
<evidence type="ECO:0000313" key="9">
    <source>
        <dbReference type="EMBL" id="EER25966.1"/>
    </source>
</evidence>
<dbReference type="OrthoDB" id="438641at2759"/>
<feature type="region of interest" description="Disordered" evidence="7">
    <location>
        <begin position="862"/>
        <end position="948"/>
    </location>
</feature>
<evidence type="ECO:0000256" key="6">
    <source>
        <dbReference type="ARBA" id="ARBA00048619"/>
    </source>
</evidence>
<organism evidence="9 10">
    <name type="scientific">Coccidioides posadasii (strain C735)</name>
    <name type="common">Valley fever fungus</name>
    <dbReference type="NCBI Taxonomy" id="222929"/>
    <lineage>
        <taxon>Eukaryota</taxon>
        <taxon>Fungi</taxon>
        <taxon>Dikarya</taxon>
        <taxon>Ascomycota</taxon>
        <taxon>Pezizomycotina</taxon>
        <taxon>Eurotiomycetes</taxon>
        <taxon>Eurotiomycetidae</taxon>
        <taxon>Onygenales</taxon>
        <taxon>Onygenaceae</taxon>
        <taxon>Coccidioides</taxon>
    </lineage>
</organism>
<accession>C5PBI2</accession>
<comment type="catalytic activity">
    <reaction evidence="6">
        <text>L-lysyl-[histone] + S-adenosyl-L-methionine = N(6)-methyl-L-lysyl-[histone] + S-adenosyl-L-homocysteine + H(+)</text>
        <dbReference type="Rhea" id="RHEA:10024"/>
        <dbReference type="Rhea" id="RHEA-COMP:9845"/>
        <dbReference type="Rhea" id="RHEA-COMP:9846"/>
        <dbReference type="ChEBI" id="CHEBI:15378"/>
        <dbReference type="ChEBI" id="CHEBI:29969"/>
        <dbReference type="ChEBI" id="CHEBI:57856"/>
        <dbReference type="ChEBI" id="CHEBI:59789"/>
        <dbReference type="ChEBI" id="CHEBI:61929"/>
    </reaction>
    <physiologicalReaction direction="left-to-right" evidence="6">
        <dbReference type="Rhea" id="RHEA:10025"/>
    </physiologicalReaction>
</comment>
<dbReference type="KEGG" id="cpw:9693594"/>
<evidence type="ECO:0000313" key="10">
    <source>
        <dbReference type="Proteomes" id="UP000009084"/>
    </source>
</evidence>
<dbReference type="PROSITE" id="PS50280">
    <property type="entry name" value="SET"/>
    <property type="match status" value="1"/>
</dbReference>
<sequence>MDGQDLPKPPTFPVRPDLFNEVEWGPFPSDKDIALAYKLWIHQDGLLGKEVRYEPGSEREDEPEDDGPDTCLVRNVYEALMQLNPLPFAKSQQVETAQFRHEYIASDESDASLGTVRAKGWSYKELFGMEYQNHADEPEVKIEINGLDLHSSRWRKAGLQKELRARHLNTNGTVAELKERLRNSELDNYRLGAKDIDKGSRLPRQTLLQWGCTRTDDYMLKISTETIFSPVDMYTWAILLSPYNPAYWTSRAFVYYQMGHLDLALGDAHRAQLLCDVITNPLVRNSQPGLYTRIWDAIERHILQIKYEGVKIAPEIKKLRDVSGVSAFIPHVRKSLHHMICLSLLTLQCWEDYQTIEGDQIKRITMRDRDSRAIQERQQLFAEFVKGVLKEKREDPREFFYESHYGHIPGKPYPYYQPIARTSNEVINNINKEIIGNSQSIQLGPCKIEVRGKSDRQLGVFAREYIKAGEVVYADEPSIRGHLHDFHRRKEYRCENCKRRITAVPNNRDALYYIKNSLAEARALGIACECALSESEPLFWCNPPRSLEADARKPEERPHQAVSNAVPRSRKRGADGEDDSGGEREPKRQRTGPLSCFHVALTHYHYRTCGRDWQWLQDAMRPVKWALAERTPRLHYTNERHGTVLSLMLREVFDITLERRETDGKPNLLAYEIDELFPLMGADKEIEGHNFPFSFAANIKVPFDILQCLGVNIFRDMTFDTWVIQLVLRKLLINAIPWDLNRRVADVVDTPESKELRRNGLPSLPEIRFSEADPTIKDLYIFPGVSMFNSACPDQHNVNWDWDLAVPNRMVLWATRDIEEGEELLIPYVPMKIGGDFAQRMFGVGCRCSRCKDHPIVENVYRTLGPYGDSSSKDSEENTADNSEDDNDGGQGADDNNNKGSPITGEEESSSEPFATQRAMTPNPEDEGEYDEADFREESVQAKDHSGEPFTEAVVSWHADKLRTALKKAAKRLPRHRRGATDEQS</sequence>
<evidence type="ECO:0000256" key="1">
    <source>
        <dbReference type="ARBA" id="ARBA00022603"/>
    </source>
</evidence>
<dbReference type="SUPFAM" id="SSF48452">
    <property type="entry name" value="TPR-like"/>
    <property type="match status" value="1"/>
</dbReference>
<keyword evidence="3" id="KW-0949">S-adenosyl-L-methionine</keyword>
<reference evidence="9 10" key="1">
    <citation type="journal article" date="2009" name="Genome Res.">
        <title>Comparative genomic analyses of the human fungal pathogens Coccidioides and their relatives.</title>
        <authorList>
            <person name="Sharpton T.J."/>
            <person name="Stajich J.E."/>
            <person name="Rounsley S.D."/>
            <person name="Gardner M.J."/>
            <person name="Wortman J.R."/>
            <person name="Jordar V.S."/>
            <person name="Maiti R."/>
            <person name="Kodira C.D."/>
            <person name="Neafsey D.E."/>
            <person name="Zeng Q."/>
            <person name="Hung C.-Y."/>
            <person name="McMahan C."/>
            <person name="Muszewska A."/>
            <person name="Grynberg M."/>
            <person name="Mandel M.A."/>
            <person name="Kellner E.M."/>
            <person name="Barker B.M."/>
            <person name="Galgiani J.N."/>
            <person name="Orbach M.J."/>
            <person name="Kirkland T.N."/>
            <person name="Cole G.T."/>
            <person name="Henn M.R."/>
            <person name="Birren B.W."/>
            <person name="Taylor J.W."/>
        </authorList>
    </citation>
    <scope>NUCLEOTIDE SEQUENCE [LARGE SCALE GENOMIC DNA]</scope>
    <source>
        <strain evidence="10">C735</strain>
    </source>
</reference>
<keyword evidence="1" id="KW-0489">Methyltransferase</keyword>
<feature type="compositionally biased region" description="Acidic residues" evidence="7">
    <location>
        <begin position="924"/>
        <end position="935"/>
    </location>
</feature>
<name>C5PBI2_COCP7</name>
<evidence type="ECO:0000256" key="4">
    <source>
        <dbReference type="ARBA" id="ARBA00042380"/>
    </source>
</evidence>
<dbReference type="GO" id="GO:0032259">
    <property type="term" value="P:methylation"/>
    <property type="evidence" value="ECO:0007669"/>
    <property type="project" value="UniProtKB-KW"/>
</dbReference>
<dbReference type="VEuPathDB" id="FungiDB:CPC735_044100"/>